<accession>A0A926IDD8</accession>
<evidence type="ECO:0000313" key="3">
    <source>
        <dbReference type="EMBL" id="MBC8578603.1"/>
    </source>
</evidence>
<name>A0A926IDD8_9FIRM</name>
<evidence type="ECO:0000256" key="1">
    <source>
        <dbReference type="SAM" id="Coils"/>
    </source>
</evidence>
<keyword evidence="4" id="KW-1185">Reference proteome</keyword>
<sequence length="175" mass="20921">MLAIDNFVGDTLKRLEQIAPLNCLDIRSYKKNRKIVIEKLEEGYNLYEEGFHEEVFYDLSKEELKKLLKIIEKREFPRSNKLRLYVLDSRESSVARANYRQEVEEEEQELEKVFLKCPYNLFTPIKSLLEEQGGEIINVDFREEVGIQMLLNEGVYSLLKEYVKDEQNIELYTYY</sequence>
<gene>
    <name evidence="3" type="ORF">H8718_03550</name>
</gene>
<organism evidence="3 4">
    <name type="scientific">Zhenhengia yiwuensis</name>
    <dbReference type="NCBI Taxonomy" id="2763666"/>
    <lineage>
        <taxon>Bacteria</taxon>
        <taxon>Bacillati</taxon>
        <taxon>Bacillota</taxon>
        <taxon>Clostridia</taxon>
        <taxon>Lachnospirales</taxon>
        <taxon>Lachnospiraceae</taxon>
        <taxon>Zhenhengia</taxon>
    </lineage>
</organism>
<keyword evidence="1" id="KW-0175">Coiled coil</keyword>
<reference evidence="3" key="1">
    <citation type="submission" date="2020-08" db="EMBL/GenBank/DDBJ databases">
        <title>Genome public.</title>
        <authorList>
            <person name="Liu C."/>
            <person name="Sun Q."/>
        </authorList>
    </citation>
    <scope>NUCLEOTIDE SEQUENCE</scope>
    <source>
        <strain evidence="3">NSJ-12</strain>
    </source>
</reference>
<feature type="domain" description="UPF0029" evidence="2">
    <location>
        <begin position="115"/>
        <end position="155"/>
    </location>
</feature>
<comment type="caution">
    <text evidence="3">The sequence shown here is derived from an EMBL/GenBank/DDBJ whole genome shotgun (WGS) entry which is preliminary data.</text>
</comment>
<feature type="coiled-coil region" evidence="1">
    <location>
        <begin position="89"/>
        <end position="116"/>
    </location>
</feature>
<dbReference type="EMBL" id="JACRSY010000004">
    <property type="protein sequence ID" value="MBC8578603.1"/>
    <property type="molecule type" value="Genomic_DNA"/>
</dbReference>
<dbReference type="AlphaFoldDB" id="A0A926IDD8"/>
<proteinExistence type="predicted"/>
<evidence type="ECO:0000313" key="4">
    <source>
        <dbReference type="Proteomes" id="UP000655830"/>
    </source>
</evidence>
<dbReference type="Proteomes" id="UP000655830">
    <property type="component" value="Unassembled WGS sequence"/>
</dbReference>
<dbReference type="RefSeq" id="WP_249331561.1">
    <property type="nucleotide sequence ID" value="NZ_JACRSY010000004.1"/>
</dbReference>
<dbReference type="Pfam" id="PF09186">
    <property type="entry name" value="DUF1949"/>
    <property type="match status" value="1"/>
</dbReference>
<dbReference type="InterPro" id="IPR015269">
    <property type="entry name" value="UPF0029_Impact_C"/>
</dbReference>
<protein>
    <submittedName>
        <fullName evidence="3">DUF1949 domain-containing protein</fullName>
    </submittedName>
</protein>
<evidence type="ECO:0000259" key="2">
    <source>
        <dbReference type="Pfam" id="PF09186"/>
    </source>
</evidence>
<dbReference type="Gene3D" id="3.30.70.240">
    <property type="match status" value="1"/>
</dbReference>
<dbReference type="InterPro" id="IPR035647">
    <property type="entry name" value="EFG_III/V"/>
</dbReference>
<dbReference type="SUPFAM" id="SSF54980">
    <property type="entry name" value="EF-G C-terminal domain-like"/>
    <property type="match status" value="1"/>
</dbReference>